<accession>A0AAV3ZNW0</accession>
<gene>
    <name evidence="2" type="ORF">PoB_002277000</name>
</gene>
<feature type="region of interest" description="Disordered" evidence="1">
    <location>
        <begin position="117"/>
        <end position="167"/>
    </location>
</feature>
<organism evidence="2 3">
    <name type="scientific">Plakobranchus ocellatus</name>
    <dbReference type="NCBI Taxonomy" id="259542"/>
    <lineage>
        <taxon>Eukaryota</taxon>
        <taxon>Metazoa</taxon>
        <taxon>Spiralia</taxon>
        <taxon>Lophotrochozoa</taxon>
        <taxon>Mollusca</taxon>
        <taxon>Gastropoda</taxon>
        <taxon>Heterobranchia</taxon>
        <taxon>Euthyneura</taxon>
        <taxon>Panpulmonata</taxon>
        <taxon>Sacoglossa</taxon>
        <taxon>Placobranchoidea</taxon>
        <taxon>Plakobranchidae</taxon>
        <taxon>Plakobranchus</taxon>
    </lineage>
</organism>
<name>A0AAV3ZNW0_9GAST</name>
<dbReference type="AlphaFoldDB" id="A0AAV3ZNW0"/>
<proteinExistence type="predicted"/>
<reference evidence="2 3" key="1">
    <citation type="journal article" date="2021" name="Elife">
        <title>Chloroplast acquisition without the gene transfer in kleptoplastic sea slugs, Plakobranchus ocellatus.</title>
        <authorList>
            <person name="Maeda T."/>
            <person name="Takahashi S."/>
            <person name="Yoshida T."/>
            <person name="Shimamura S."/>
            <person name="Takaki Y."/>
            <person name="Nagai Y."/>
            <person name="Toyoda A."/>
            <person name="Suzuki Y."/>
            <person name="Arimoto A."/>
            <person name="Ishii H."/>
            <person name="Satoh N."/>
            <person name="Nishiyama T."/>
            <person name="Hasebe M."/>
            <person name="Maruyama T."/>
            <person name="Minagawa J."/>
            <person name="Obokata J."/>
            <person name="Shigenobu S."/>
        </authorList>
    </citation>
    <scope>NUCLEOTIDE SEQUENCE [LARGE SCALE GENOMIC DNA]</scope>
</reference>
<evidence type="ECO:0000256" key="1">
    <source>
        <dbReference type="SAM" id="MobiDB-lite"/>
    </source>
</evidence>
<protein>
    <submittedName>
        <fullName evidence="2">Uncharacterized protein</fullName>
    </submittedName>
</protein>
<sequence length="167" mass="18557">MGKKQTFFRFFVICIPRPGKLGHKSPDTHTTGLTWLFLTKPGISSENGKRKTIHFQHPGFKLAFRAFLGSKRIEKWDIVRQRIGYRTETSNEPIEARDSELLSKRFGLLYIASPQQGDLRLSGPPAGQGAGGGARTRDRTFPADLRADSLASVPPMPQEHQDASNPG</sequence>
<dbReference type="Proteomes" id="UP000735302">
    <property type="component" value="Unassembled WGS sequence"/>
</dbReference>
<evidence type="ECO:0000313" key="2">
    <source>
        <dbReference type="EMBL" id="GFN96264.1"/>
    </source>
</evidence>
<comment type="caution">
    <text evidence="2">The sequence shown here is derived from an EMBL/GenBank/DDBJ whole genome shotgun (WGS) entry which is preliminary data.</text>
</comment>
<feature type="compositionally biased region" description="Basic and acidic residues" evidence="1">
    <location>
        <begin position="135"/>
        <end position="147"/>
    </location>
</feature>
<dbReference type="EMBL" id="BLXT01002664">
    <property type="protein sequence ID" value="GFN96264.1"/>
    <property type="molecule type" value="Genomic_DNA"/>
</dbReference>
<evidence type="ECO:0000313" key="3">
    <source>
        <dbReference type="Proteomes" id="UP000735302"/>
    </source>
</evidence>
<keyword evidence="3" id="KW-1185">Reference proteome</keyword>